<comment type="catalytic activity">
    <reaction evidence="11 13">
        <text>ATP + H2O = ADP + phosphate + H(+)</text>
        <dbReference type="Rhea" id="RHEA:13065"/>
        <dbReference type="ChEBI" id="CHEBI:15377"/>
        <dbReference type="ChEBI" id="CHEBI:15378"/>
        <dbReference type="ChEBI" id="CHEBI:30616"/>
        <dbReference type="ChEBI" id="CHEBI:43474"/>
        <dbReference type="ChEBI" id="CHEBI:456216"/>
        <dbReference type="EC" id="5.6.2.3"/>
    </reaction>
</comment>
<name>U6RK63_9BACT</name>
<dbReference type="STRING" id="1121098.HMPREF1534_00815"/>
<keyword evidence="9" id="KW-0413">Isomerase</keyword>
<comment type="function">
    <text evidence="10 13">The main replicative DNA helicase, it participates in initiation and elongation during chromosome replication. Travels ahead of the DNA replisome, separating dsDNA into templates for DNA synthesis. A processive ATP-dependent 5'-3' DNA helicase it has DNA-dependent ATPase activity.</text>
</comment>
<dbReference type="InterPro" id="IPR027417">
    <property type="entry name" value="P-loop_NTPase"/>
</dbReference>
<sequence>MDCSCFIEKVFVFLLLFLLPAGCSTRQKVLSLPYFKRKEMAEVRKTTRTPKTVKAKPVDEYGHLQPQAPELEEAVLGALMIEKDAYSLVSEILRPESFYEHRHQLIYQAITALALRQQPVDILTVAEQLRSTGDLDEVGGPFYITQLSGKVASSAHIEYHARIIAQKFLARELISFTSNIQTKAFDETQDVDDLMQEAEGKLFEISQQNMKKDYTQINPVIQEAYEMLQKAAARTDGLSGLESGFHALDKMTSGWQNSDLVIIAARPAMGKTAFVLSMAKNMAVNAKIPVALFSLEMANVQLVNRLIVNVCEIPGEKIKSGQLAPYEWGQLDYKIKELYDAPLYVDDTPSLSVFELRTKARRLVREHGVKIIIIDYLQLMNASGMSFGSRQEEVSTISRSLKGLAKELNIPIIALSQLNRGVESREGIDGKRPQLSDLRESGAIEQDADMVCFIHRPEYYKIFQDEKGNDLHGMAEIIIAKHRNGAVGDVLLRFRGEFARFQNPDDEMIIPLPGEEPGIIRSKMNGGGSSVPPPPSDAAPADNNPFGAPIPEGPLPF</sequence>
<dbReference type="PANTHER" id="PTHR30153">
    <property type="entry name" value="REPLICATIVE DNA HELICASE DNAB"/>
    <property type="match status" value="1"/>
</dbReference>
<keyword evidence="3 13" id="KW-0235">DNA replication</keyword>
<evidence type="ECO:0000256" key="10">
    <source>
        <dbReference type="ARBA" id="ARBA00044932"/>
    </source>
</evidence>
<dbReference type="Gene3D" id="1.10.860.10">
    <property type="entry name" value="DNAb Helicase, Chain A"/>
    <property type="match status" value="1"/>
</dbReference>
<dbReference type="SUPFAM" id="SSF52540">
    <property type="entry name" value="P-loop containing nucleoside triphosphate hydrolases"/>
    <property type="match status" value="1"/>
</dbReference>
<comment type="caution">
    <text evidence="16">The sequence shown here is derived from an EMBL/GenBank/DDBJ whole genome shotgun (WGS) entry which is preliminary data.</text>
</comment>
<dbReference type="GO" id="GO:0006269">
    <property type="term" value="P:DNA replication, synthesis of primer"/>
    <property type="evidence" value="ECO:0007669"/>
    <property type="project" value="UniProtKB-UniRule"/>
</dbReference>
<evidence type="ECO:0000313" key="17">
    <source>
        <dbReference type="Proteomes" id="UP000017831"/>
    </source>
</evidence>
<accession>U6RK63</accession>
<protein>
    <recommendedName>
        <fullName evidence="12 13">Replicative DNA helicase</fullName>
        <ecNumber evidence="12 13">5.6.2.3</ecNumber>
    </recommendedName>
</protein>
<feature type="region of interest" description="Disordered" evidence="14">
    <location>
        <begin position="519"/>
        <end position="557"/>
    </location>
</feature>
<dbReference type="HOGENOM" id="CLU_005373_0_0_10"/>
<proteinExistence type="inferred from homology"/>
<evidence type="ECO:0000313" key="16">
    <source>
        <dbReference type="EMBL" id="EOA57004.1"/>
    </source>
</evidence>
<dbReference type="CDD" id="cd00984">
    <property type="entry name" value="DnaB_C"/>
    <property type="match status" value="1"/>
</dbReference>
<dbReference type="PANTHER" id="PTHR30153:SF2">
    <property type="entry name" value="REPLICATIVE DNA HELICASE"/>
    <property type="match status" value="1"/>
</dbReference>
<dbReference type="GO" id="GO:0003677">
    <property type="term" value="F:DNA binding"/>
    <property type="evidence" value="ECO:0007669"/>
    <property type="project" value="UniProtKB-UniRule"/>
</dbReference>
<keyword evidence="17" id="KW-1185">Reference proteome</keyword>
<dbReference type="GO" id="GO:0043139">
    <property type="term" value="F:5'-3' DNA helicase activity"/>
    <property type="evidence" value="ECO:0007669"/>
    <property type="project" value="UniProtKB-EC"/>
</dbReference>
<dbReference type="Proteomes" id="UP000017831">
    <property type="component" value="Unassembled WGS sequence"/>
</dbReference>
<evidence type="ECO:0000256" key="11">
    <source>
        <dbReference type="ARBA" id="ARBA00048954"/>
    </source>
</evidence>
<comment type="similarity">
    <text evidence="1 13">Belongs to the helicase family. DnaB subfamily.</text>
</comment>
<keyword evidence="2 13" id="KW-0639">Primosome</keyword>
<dbReference type="InterPro" id="IPR036185">
    <property type="entry name" value="DNA_heli_DnaB-like_N_sf"/>
</dbReference>
<keyword evidence="6 13" id="KW-0347">Helicase</keyword>
<evidence type="ECO:0000256" key="4">
    <source>
        <dbReference type="ARBA" id="ARBA00022741"/>
    </source>
</evidence>
<evidence type="ECO:0000256" key="8">
    <source>
        <dbReference type="ARBA" id="ARBA00023125"/>
    </source>
</evidence>
<evidence type="ECO:0000256" key="7">
    <source>
        <dbReference type="ARBA" id="ARBA00022840"/>
    </source>
</evidence>
<evidence type="ECO:0000256" key="5">
    <source>
        <dbReference type="ARBA" id="ARBA00022801"/>
    </source>
</evidence>
<keyword evidence="8 13" id="KW-0238">DNA-binding</keyword>
<dbReference type="SUPFAM" id="SSF48024">
    <property type="entry name" value="N-terminal domain of DnaB helicase"/>
    <property type="match status" value="1"/>
</dbReference>
<dbReference type="eggNOG" id="COG0305">
    <property type="taxonomic scope" value="Bacteria"/>
</dbReference>
<evidence type="ECO:0000256" key="2">
    <source>
        <dbReference type="ARBA" id="ARBA00022515"/>
    </source>
</evidence>
<dbReference type="GO" id="GO:0042802">
    <property type="term" value="F:identical protein binding"/>
    <property type="evidence" value="ECO:0007669"/>
    <property type="project" value="UniProtKB-ARBA"/>
</dbReference>
<dbReference type="Pfam" id="PF03796">
    <property type="entry name" value="DnaB_C"/>
    <property type="match status" value="1"/>
</dbReference>
<evidence type="ECO:0000256" key="9">
    <source>
        <dbReference type="ARBA" id="ARBA00023235"/>
    </source>
</evidence>
<keyword evidence="5 13" id="KW-0378">Hydrolase</keyword>
<dbReference type="NCBIfam" id="TIGR00665">
    <property type="entry name" value="DnaB"/>
    <property type="match status" value="1"/>
</dbReference>
<dbReference type="PROSITE" id="PS51199">
    <property type="entry name" value="SF4_HELICASE"/>
    <property type="match status" value="1"/>
</dbReference>
<dbReference type="InterPro" id="IPR007694">
    <property type="entry name" value="DNA_helicase_DnaB-like_C"/>
</dbReference>
<evidence type="ECO:0000256" key="1">
    <source>
        <dbReference type="ARBA" id="ARBA00008428"/>
    </source>
</evidence>
<dbReference type="InterPro" id="IPR007693">
    <property type="entry name" value="DNA_helicase_DnaB-like_N"/>
</dbReference>
<reference evidence="16 17" key="1">
    <citation type="submission" date="2013-04" db="EMBL/GenBank/DDBJ databases">
        <title>The Genome Sequence of Bacteroides massiliensis DSM 17679.</title>
        <authorList>
            <consortium name="The Broad Institute Genomics Platform"/>
            <person name="Earl A."/>
            <person name="Ward D."/>
            <person name="Feldgarden M."/>
            <person name="Gevers D."/>
            <person name="Martens E."/>
            <person name="Fenner L."/>
            <person name="Roux V."/>
            <person name="Mallet M.N."/>
            <person name="Raoult D."/>
            <person name="Walker B."/>
            <person name="Young S."/>
            <person name="Zeng Q."/>
            <person name="Gargeya S."/>
            <person name="Fitzgerald M."/>
            <person name="Haas B."/>
            <person name="Abouelleil A."/>
            <person name="Allen A.W."/>
            <person name="Alvarado L."/>
            <person name="Arachchi H.M."/>
            <person name="Berlin A.M."/>
            <person name="Chapman S.B."/>
            <person name="Gainer-Dewar J."/>
            <person name="Goldberg J."/>
            <person name="Griggs A."/>
            <person name="Gujja S."/>
            <person name="Hansen M."/>
            <person name="Howarth C."/>
            <person name="Imamovic A."/>
            <person name="Ireland A."/>
            <person name="Larimer J."/>
            <person name="McCowan C."/>
            <person name="Murphy C."/>
            <person name="Pearson M."/>
            <person name="Poon T.W."/>
            <person name="Priest M."/>
            <person name="Roberts A."/>
            <person name="Saif S."/>
            <person name="Shea T."/>
            <person name="Sisk P."/>
            <person name="Sykes S."/>
            <person name="Wortman J."/>
            <person name="Nusbaum C."/>
            <person name="Birren B."/>
        </authorList>
    </citation>
    <scope>NUCLEOTIDE SEQUENCE [LARGE SCALE GENOMIC DNA]</scope>
    <source>
        <strain evidence="17">B84634 / Timone 84634 / DSM 17679 / JCM 13223</strain>
    </source>
</reference>
<dbReference type="FunFam" id="1.10.860.10:FF:000001">
    <property type="entry name" value="Replicative DNA helicase"/>
    <property type="match status" value="1"/>
</dbReference>
<evidence type="ECO:0000256" key="13">
    <source>
        <dbReference type="RuleBase" id="RU362085"/>
    </source>
</evidence>
<dbReference type="GO" id="GO:1990077">
    <property type="term" value="C:primosome complex"/>
    <property type="evidence" value="ECO:0007669"/>
    <property type="project" value="UniProtKB-UniRule"/>
</dbReference>
<evidence type="ECO:0000256" key="14">
    <source>
        <dbReference type="SAM" id="MobiDB-lite"/>
    </source>
</evidence>
<gene>
    <name evidence="16" type="ORF">HMPREF1534_00815</name>
</gene>
<dbReference type="GO" id="GO:0016887">
    <property type="term" value="F:ATP hydrolysis activity"/>
    <property type="evidence" value="ECO:0007669"/>
    <property type="project" value="RHEA"/>
</dbReference>
<evidence type="ECO:0000256" key="3">
    <source>
        <dbReference type="ARBA" id="ARBA00022705"/>
    </source>
</evidence>
<keyword evidence="7 13" id="KW-0067">ATP-binding</keyword>
<dbReference type="InterPro" id="IPR016136">
    <property type="entry name" value="DNA_helicase_N/primase_C"/>
</dbReference>
<keyword evidence="4 13" id="KW-0547">Nucleotide-binding</keyword>
<evidence type="ECO:0000259" key="15">
    <source>
        <dbReference type="PROSITE" id="PS51199"/>
    </source>
</evidence>
<dbReference type="EMBL" id="AQHY01000009">
    <property type="protein sequence ID" value="EOA57004.1"/>
    <property type="molecule type" value="Genomic_DNA"/>
</dbReference>
<dbReference type="Gene3D" id="3.40.50.300">
    <property type="entry name" value="P-loop containing nucleotide triphosphate hydrolases"/>
    <property type="match status" value="1"/>
</dbReference>
<dbReference type="GO" id="GO:0005829">
    <property type="term" value="C:cytosol"/>
    <property type="evidence" value="ECO:0007669"/>
    <property type="project" value="TreeGrafter"/>
</dbReference>
<dbReference type="AlphaFoldDB" id="U6RK63"/>
<dbReference type="GO" id="GO:0005524">
    <property type="term" value="F:ATP binding"/>
    <property type="evidence" value="ECO:0007669"/>
    <property type="project" value="UniProtKB-UniRule"/>
</dbReference>
<evidence type="ECO:0000256" key="6">
    <source>
        <dbReference type="ARBA" id="ARBA00022806"/>
    </source>
</evidence>
<dbReference type="EC" id="5.6.2.3" evidence="12 13"/>
<dbReference type="FunFam" id="3.40.50.300:FF:000076">
    <property type="entry name" value="Replicative DNA helicase"/>
    <property type="match status" value="1"/>
</dbReference>
<dbReference type="PATRIC" id="fig|1121098.3.peg.831"/>
<dbReference type="Pfam" id="PF00772">
    <property type="entry name" value="DnaB"/>
    <property type="match status" value="1"/>
</dbReference>
<evidence type="ECO:0000256" key="12">
    <source>
        <dbReference type="NCBIfam" id="TIGR00665"/>
    </source>
</evidence>
<organism evidence="16 17">
    <name type="scientific">Phocaeicola massiliensis B84634 = Timone 84634 = DSM 17679 = JCM 13223</name>
    <dbReference type="NCBI Taxonomy" id="1121098"/>
    <lineage>
        <taxon>Bacteria</taxon>
        <taxon>Pseudomonadati</taxon>
        <taxon>Bacteroidota</taxon>
        <taxon>Bacteroidia</taxon>
        <taxon>Bacteroidales</taxon>
        <taxon>Bacteroidaceae</taxon>
        <taxon>Phocaeicola</taxon>
    </lineage>
</organism>
<dbReference type="InterPro" id="IPR007692">
    <property type="entry name" value="DNA_helicase_DnaB"/>
</dbReference>
<feature type="domain" description="SF4 helicase" evidence="15">
    <location>
        <begin position="234"/>
        <end position="508"/>
    </location>
</feature>